<dbReference type="InterPro" id="IPR029063">
    <property type="entry name" value="SAM-dependent_MTases_sf"/>
</dbReference>
<dbReference type="Gene3D" id="2.40.50.1070">
    <property type="match status" value="1"/>
</dbReference>
<dbReference type="PANTHER" id="PTHR11061">
    <property type="entry name" value="RNA M5U METHYLTRANSFERASE"/>
    <property type="match status" value="1"/>
</dbReference>
<reference evidence="5" key="1">
    <citation type="submission" date="2013-08" db="EMBL/GenBank/DDBJ databases">
        <authorList>
            <person name="Mendez C."/>
            <person name="Richter M."/>
            <person name="Ferrer M."/>
            <person name="Sanchez J."/>
        </authorList>
    </citation>
    <scope>NUCLEOTIDE SEQUENCE</scope>
</reference>
<accession>T1APX0</accession>
<gene>
    <name evidence="5" type="ORF">B2A_10189</name>
</gene>
<proteinExistence type="predicted"/>
<dbReference type="EMBL" id="AUZZ01007349">
    <property type="protein sequence ID" value="EQD42779.1"/>
    <property type="molecule type" value="Genomic_DNA"/>
</dbReference>
<dbReference type="SUPFAM" id="SSF50249">
    <property type="entry name" value="Nucleic acid-binding proteins"/>
    <property type="match status" value="1"/>
</dbReference>
<keyword evidence="1" id="KW-0411">Iron-sulfur</keyword>
<comment type="caution">
    <text evidence="5">The sequence shown here is derived from an EMBL/GenBank/DDBJ whole genome shotgun (WGS) entry which is preliminary data.</text>
</comment>
<dbReference type="SUPFAM" id="SSF53335">
    <property type="entry name" value="S-adenosyl-L-methionine-dependent methyltransferases"/>
    <property type="match status" value="1"/>
</dbReference>
<protein>
    <submittedName>
        <fullName evidence="5">23S rRNA 5-methyluridine methyltransferase</fullName>
    </submittedName>
</protein>
<sequence>MSRANGARVPVREPECGRVEALTHEGEGIVRGGKTAFIPGALPGETVRFVRARRRRQHDEGRLLEVLEPSAERVPPRCEHFGVCGGCCLQHLRPEAQLAAKQRELADNLQRLGQVQCRRWLAPLSAPAWGYRRRARLGVKYVAKKDKVVVGFRERNAPYVADLQRCPVLSEPVGALLAPLGALVGSLG</sequence>
<dbReference type="InterPro" id="IPR010280">
    <property type="entry name" value="U5_MeTrfase_fam"/>
</dbReference>
<evidence type="ECO:0000313" key="5">
    <source>
        <dbReference type="EMBL" id="EQD42779.1"/>
    </source>
</evidence>
<evidence type="ECO:0000256" key="3">
    <source>
        <dbReference type="ARBA" id="ARBA00022679"/>
    </source>
</evidence>
<keyword evidence="1" id="KW-0479">Metal-binding</keyword>
<dbReference type="Gene3D" id="2.40.50.140">
    <property type="entry name" value="Nucleic acid-binding proteins"/>
    <property type="match status" value="1"/>
</dbReference>
<dbReference type="PROSITE" id="PS51687">
    <property type="entry name" value="SAM_MT_RNA_M5U"/>
    <property type="match status" value="1"/>
</dbReference>
<dbReference type="Gene3D" id="3.40.50.150">
    <property type="entry name" value="Vaccinia Virus protein VP39"/>
    <property type="match status" value="1"/>
</dbReference>
<keyword evidence="2 5" id="KW-0489">Methyltransferase</keyword>
<evidence type="ECO:0000256" key="2">
    <source>
        <dbReference type="ARBA" id="ARBA00022603"/>
    </source>
</evidence>
<dbReference type="PANTHER" id="PTHR11061:SF49">
    <property type="entry name" value="23S RRNA (URACIL(1939)-C(5))-METHYLTRANSFERASE RLMD"/>
    <property type="match status" value="1"/>
</dbReference>
<keyword evidence="4" id="KW-0949">S-adenosyl-L-methionine</keyword>
<dbReference type="InterPro" id="IPR012340">
    <property type="entry name" value="NA-bd_OB-fold"/>
</dbReference>
<dbReference type="AlphaFoldDB" id="T1APX0"/>
<feature type="non-terminal residue" evidence="5">
    <location>
        <position position="188"/>
    </location>
</feature>
<organism evidence="5">
    <name type="scientific">mine drainage metagenome</name>
    <dbReference type="NCBI Taxonomy" id="410659"/>
    <lineage>
        <taxon>unclassified sequences</taxon>
        <taxon>metagenomes</taxon>
        <taxon>ecological metagenomes</taxon>
    </lineage>
</organism>
<dbReference type="GO" id="GO:0070041">
    <property type="term" value="F:rRNA (uridine-C5-)-methyltransferase activity"/>
    <property type="evidence" value="ECO:0007669"/>
    <property type="project" value="TreeGrafter"/>
</dbReference>
<keyword evidence="3 5" id="KW-0808">Transferase</keyword>
<evidence type="ECO:0000256" key="4">
    <source>
        <dbReference type="ARBA" id="ARBA00022691"/>
    </source>
</evidence>
<evidence type="ECO:0000256" key="1">
    <source>
        <dbReference type="ARBA" id="ARBA00022485"/>
    </source>
</evidence>
<dbReference type="GO" id="GO:0070475">
    <property type="term" value="P:rRNA base methylation"/>
    <property type="evidence" value="ECO:0007669"/>
    <property type="project" value="TreeGrafter"/>
</dbReference>
<name>T1APX0_9ZZZZ</name>
<reference evidence="5" key="2">
    <citation type="journal article" date="2014" name="ISME J.">
        <title>Microbial stratification in low pH oxic and suboxic macroscopic growths along an acid mine drainage.</title>
        <authorList>
            <person name="Mendez-Garcia C."/>
            <person name="Mesa V."/>
            <person name="Sprenger R.R."/>
            <person name="Richter M."/>
            <person name="Diez M.S."/>
            <person name="Solano J."/>
            <person name="Bargiela R."/>
            <person name="Golyshina O.V."/>
            <person name="Manteca A."/>
            <person name="Ramos J.L."/>
            <person name="Gallego J.R."/>
            <person name="Llorente I."/>
            <person name="Martins Dos Santos V.A."/>
            <person name="Jensen O.N."/>
            <person name="Pelaez A.I."/>
            <person name="Sanchez J."/>
            <person name="Ferrer M."/>
        </authorList>
    </citation>
    <scope>NUCLEOTIDE SEQUENCE</scope>
</reference>
<keyword evidence="1" id="KW-0408">Iron</keyword>
<dbReference type="GO" id="GO:0051539">
    <property type="term" value="F:4 iron, 4 sulfur cluster binding"/>
    <property type="evidence" value="ECO:0007669"/>
    <property type="project" value="UniProtKB-KW"/>
</dbReference>
<keyword evidence="1" id="KW-0004">4Fe-4S</keyword>